<comment type="subcellular location">
    <subcellularLocation>
        <location evidence="1">Peroxisome</location>
    </subcellularLocation>
</comment>
<comment type="caution">
    <text evidence="4">The sequence shown here is derived from an EMBL/GenBank/DDBJ whole genome shotgun (WGS) entry which is preliminary data.</text>
</comment>
<reference evidence="4 5" key="1">
    <citation type="submission" date="2019-04" db="EMBL/GenBank/DDBJ databases">
        <title>Aspergillus burnettii sp. nov., novel species from soil in southeast Queensland.</title>
        <authorList>
            <person name="Gilchrist C.L.M."/>
            <person name="Pitt J.I."/>
            <person name="Lange L."/>
            <person name="Lacey H.J."/>
            <person name="Vuong D."/>
            <person name="Midgley D.J."/>
            <person name="Greenfield P."/>
            <person name="Bradbury M."/>
            <person name="Lacey E."/>
            <person name="Busk P.K."/>
            <person name="Pilgaard B."/>
            <person name="Chooi Y.H."/>
            <person name="Piggott A.M."/>
        </authorList>
    </citation>
    <scope>NUCLEOTIDE SEQUENCE [LARGE SCALE GENOMIC DNA]</scope>
    <source>
        <strain evidence="4 5">FRR 5400</strain>
    </source>
</reference>
<dbReference type="PANTHER" id="PTHR43684">
    <property type="match status" value="1"/>
</dbReference>
<dbReference type="Gene3D" id="3.90.226.10">
    <property type="entry name" value="2-enoyl-CoA Hydratase, Chain A, domain 1"/>
    <property type="match status" value="1"/>
</dbReference>
<keyword evidence="5" id="KW-1185">Reference proteome</keyword>
<keyword evidence="3 4" id="KW-0413">Isomerase</keyword>
<dbReference type="AlphaFoldDB" id="A0A8H6A524"/>
<evidence type="ECO:0000256" key="2">
    <source>
        <dbReference type="ARBA" id="ARBA00023140"/>
    </source>
</evidence>
<proteinExistence type="predicted"/>
<gene>
    <name evidence="4" type="primary">ECI2</name>
    <name evidence="4" type="ORF">ETB97_002116</name>
</gene>
<dbReference type="EMBL" id="SPNV01000144">
    <property type="protein sequence ID" value="KAF5860030.1"/>
    <property type="molecule type" value="Genomic_DNA"/>
</dbReference>
<dbReference type="PANTHER" id="PTHR43684:SF1">
    <property type="entry name" value="ENOYL-COA DELTA ISOMERASE 2"/>
    <property type="match status" value="1"/>
</dbReference>
<dbReference type="InterPro" id="IPR051053">
    <property type="entry name" value="ECH/Chromodomain_protein"/>
</dbReference>
<sequence length="309" mass="33897">METYAPLCFQGTTTLLVLVGGRGDRRPEASGLGDRGIKHIKMADKLGLSLVQLQGPRNGVLLLKLNRPESGNSLHPKLVADMLRAIRWAEQNKNVKVIVLTGNGQFFCTGMELISNDEMSFAIGSDFHQLNEALILSEKILIAAVNGPAVGYGVSSLALLDLVYSIPDAYFFTPFVKWGMAPEAASSLTFARIMGHQRASLLCLTGERILAPEAMQLGLVSKVLPAKDFMGQVMEIAENLAQSPTGSLQGTKRLMKQSVIKELLEANDRECRLIHEERIPSGDPQKGKKQFELAQRQKRKFKQLAKGLL</sequence>
<dbReference type="CDD" id="cd06558">
    <property type="entry name" value="crotonase-like"/>
    <property type="match status" value="1"/>
</dbReference>
<name>A0A8H6A524_PETAA</name>
<dbReference type="SUPFAM" id="SSF52096">
    <property type="entry name" value="ClpP/crotonase"/>
    <property type="match status" value="1"/>
</dbReference>
<evidence type="ECO:0000313" key="4">
    <source>
        <dbReference type="EMBL" id="KAF5860030.1"/>
    </source>
</evidence>
<evidence type="ECO:0000256" key="1">
    <source>
        <dbReference type="ARBA" id="ARBA00004275"/>
    </source>
</evidence>
<dbReference type="Pfam" id="PF00378">
    <property type="entry name" value="ECH_1"/>
    <property type="match status" value="1"/>
</dbReference>
<dbReference type="InterPro" id="IPR029045">
    <property type="entry name" value="ClpP/crotonase-like_dom_sf"/>
</dbReference>
<dbReference type="Proteomes" id="UP000541154">
    <property type="component" value="Unassembled WGS sequence"/>
</dbReference>
<dbReference type="GO" id="GO:0005777">
    <property type="term" value="C:peroxisome"/>
    <property type="evidence" value="ECO:0007669"/>
    <property type="project" value="UniProtKB-SubCell"/>
</dbReference>
<dbReference type="GO" id="GO:0004165">
    <property type="term" value="F:delta(3)-delta(2)-enoyl-CoA isomerase activity"/>
    <property type="evidence" value="ECO:0007669"/>
    <property type="project" value="UniProtKB-ARBA"/>
</dbReference>
<organism evidence="4 5">
    <name type="scientific">Petromyces alliaceus</name>
    <name type="common">Aspergillus alliaceus</name>
    <dbReference type="NCBI Taxonomy" id="209559"/>
    <lineage>
        <taxon>Eukaryota</taxon>
        <taxon>Fungi</taxon>
        <taxon>Dikarya</taxon>
        <taxon>Ascomycota</taxon>
        <taxon>Pezizomycotina</taxon>
        <taxon>Eurotiomycetes</taxon>
        <taxon>Eurotiomycetidae</taxon>
        <taxon>Eurotiales</taxon>
        <taxon>Aspergillaceae</taxon>
        <taxon>Aspergillus</taxon>
        <taxon>Aspergillus subgen. Circumdati</taxon>
    </lineage>
</organism>
<accession>A0A8H6A524</accession>
<keyword evidence="2" id="KW-0576">Peroxisome</keyword>
<evidence type="ECO:0000313" key="5">
    <source>
        <dbReference type="Proteomes" id="UP000541154"/>
    </source>
</evidence>
<dbReference type="InterPro" id="IPR001753">
    <property type="entry name" value="Enoyl-CoA_hydra/iso"/>
</dbReference>
<protein>
    <submittedName>
        <fullName evidence="4">Enoyl-CoA delta isomerase 2, mitochondrial</fullName>
    </submittedName>
</protein>
<evidence type="ECO:0000256" key="3">
    <source>
        <dbReference type="ARBA" id="ARBA00023235"/>
    </source>
</evidence>